<dbReference type="PROSITE" id="PS51708">
    <property type="entry name" value="CHAD"/>
    <property type="match status" value="1"/>
</dbReference>
<dbReference type="InterPro" id="IPR023577">
    <property type="entry name" value="CYTH_domain"/>
</dbReference>
<name>A0A1G9F9E6_9ACTN</name>
<dbReference type="PROSITE" id="PS51707">
    <property type="entry name" value="CYTH"/>
    <property type="match status" value="1"/>
</dbReference>
<dbReference type="Pfam" id="PF05235">
    <property type="entry name" value="CHAD"/>
    <property type="match status" value="1"/>
</dbReference>
<dbReference type="PANTHER" id="PTHR39339:SF1">
    <property type="entry name" value="CHAD DOMAIN-CONTAINING PROTEIN"/>
    <property type="match status" value="1"/>
</dbReference>
<dbReference type="Gene3D" id="1.40.20.10">
    <property type="entry name" value="CHAD domain"/>
    <property type="match status" value="1"/>
</dbReference>
<dbReference type="PANTHER" id="PTHR39339">
    <property type="entry name" value="SLR1444 PROTEIN"/>
    <property type="match status" value="1"/>
</dbReference>
<evidence type="ECO:0000259" key="2">
    <source>
        <dbReference type="PROSITE" id="PS51708"/>
    </source>
</evidence>
<reference evidence="3 4" key="1">
    <citation type="submission" date="2016-10" db="EMBL/GenBank/DDBJ databases">
        <authorList>
            <person name="de Groot N.N."/>
        </authorList>
    </citation>
    <scope>NUCLEOTIDE SEQUENCE [LARGE SCALE GENOMIC DNA]</scope>
    <source>
        <strain evidence="3 4">CGMCC 4.6533</strain>
    </source>
</reference>
<dbReference type="RefSeq" id="WP_090941894.1">
    <property type="nucleotide sequence ID" value="NZ_FNDJ01000019.1"/>
</dbReference>
<feature type="domain" description="CHAD" evidence="2">
    <location>
        <begin position="212"/>
        <end position="498"/>
    </location>
</feature>
<feature type="domain" description="CYTH" evidence="1">
    <location>
        <begin position="4"/>
        <end position="205"/>
    </location>
</feature>
<dbReference type="SMART" id="SM01118">
    <property type="entry name" value="CYTH"/>
    <property type="match status" value="1"/>
</dbReference>
<dbReference type="EMBL" id="FNDJ01000019">
    <property type="protein sequence ID" value="SDK85019.1"/>
    <property type="molecule type" value="Genomic_DNA"/>
</dbReference>
<dbReference type="InterPro" id="IPR038186">
    <property type="entry name" value="CHAD_dom_sf"/>
</dbReference>
<organism evidence="3 4">
    <name type="scientific">Nonomuraea jiangxiensis</name>
    <dbReference type="NCBI Taxonomy" id="633440"/>
    <lineage>
        <taxon>Bacteria</taxon>
        <taxon>Bacillati</taxon>
        <taxon>Actinomycetota</taxon>
        <taxon>Actinomycetes</taxon>
        <taxon>Streptosporangiales</taxon>
        <taxon>Streptosporangiaceae</taxon>
        <taxon>Nonomuraea</taxon>
    </lineage>
</organism>
<dbReference type="Gene3D" id="2.40.320.10">
    <property type="entry name" value="Hypothetical Protein Pfu-838710-001"/>
    <property type="match status" value="1"/>
</dbReference>
<dbReference type="Proteomes" id="UP000199202">
    <property type="component" value="Unassembled WGS sequence"/>
</dbReference>
<dbReference type="SMART" id="SM00880">
    <property type="entry name" value="CHAD"/>
    <property type="match status" value="1"/>
</dbReference>
<proteinExistence type="predicted"/>
<dbReference type="Pfam" id="PF01928">
    <property type="entry name" value="CYTH"/>
    <property type="match status" value="1"/>
</dbReference>
<dbReference type="InterPro" id="IPR007899">
    <property type="entry name" value="CHAD_dom"/>
</dbReference>
<keyword evidence="4" id="KW-1185">Reference proteome</keyword>
<dbReference type="SUPFAM" id="SSF55154">
    <property type="entry name" value="CYTH-like phosphatases"/>
    <property type="match status" value="1"/>
</dbReference>
<dbReference type="OrthoDB" id="9777271at2"/>
<dbReference type="InterPro" id="IPR033469">
    <property type="entry name" value="CYTH-like_dom_sf"/>
</dbReference>
<dbReference type="STRING" id="633440.SAMN05421869_119148"/>
<accession>A0A1G9F9E6</accession>
<evidence type="ECO:0000259" key="1">
    <source>
        <dbReference type="PROSITE" id="PS51707"/>
    </source>
</evidence>
<evidence type="ECO:0000313" key="4">
    <source>
        <dbReference type="Proteomes" id="UP000199202"/>
    </source>
</evidence>
<evidence type="ECO:0000313" key="3">
    <source>
        <dbReference type="EMBL" id="SDK85019.1"/>
    </source>
</evidence>
<gene>
    <name evidence="3" type="ORF">SAMN05421869_119148</name>
</gene>
<dbReference type="AlphaFoldDB" id="A0A1G9F9E6"/>
<dbReference type="CDD" id="cd07374">
    <property type="entry name" value="CYTH-like_Pase"/>
    <property type="match status" value="1"/>
</dbReference>
<sequence length="508" mass="56496">MAQHTEIERKYEIDDGAAIVIESFAGPDGPIVADEPRTWRLVADYVDTPGLALAAHGITLRRRDGGEDAGWHLKLPTAKDTRQEVHEPLGVGVHHVPARLAALVAAHVRGQELVPVATVETTRTTRRLRDRDGQVVAEIADDVVVGHRLDDHAERSASWHEVEIELVNGSPELLESLDPVLRQAGAVPAAASSKLRRVLGDDLAARPRRTPGRTAGEALIAYLRRQRDRLLTYDPLVRLADHDDDSVHKMRVAVRRMRSLLRTHARLLDRAQARALDAELKWLADTLGDVRDLEVLTARFDRRLADRPAGLTRGDAPRWPGQLATREREARRRLKDALSTPRYFALLARLDDFLADPPFTARAGRKARRLSPRLVVKSWCKVLDKYARAERLPTGTEREHALHSTRKAAKRARYTAEAATPALGKPAAKLARRAEDLQEALGRYQDAIVAQRQLTEIAERPGPSPDDAFTLGLLLGTERGEAADALRDLPPARRHAARTAKQLRALKR</sequence>
<protein>
    <submittedName>
        <fullName evidence="3">CHAD domain-containing protein</fullName>
    </submittedName>
</protein>